<sequence>MSSSSGPDVTLFKRFKEYWPKIGQTNFKTGFQLETIKQSLQHRKSKIVDFINSFLAIQHPRDDYEEFNSRQTRHNIVLVHFITHAGCLKPFIVKKKFFQDQFKLTQKQQSAMNDICLFLEYHIYINEFNGPHNIENLTISNCTTLTVFFRCTAHRTEKKYLKHLEISDIETLKFQNVINFQSQLPTEVVIRNVKLIADIPGLTFIQFNRRLNRGRCNLPIAFFQSLLFSNVTVDTIRPFAFLMPKLFGNANFLDVRINTILSSGLKVNHRQFGSFKMLRSSVETLQPSALEIFGNDVIFSENKFGNISLSGIKVTAETFSFCNNSVSVLQPYALSVFAVNTSILNNRFEDLKAWAFMKIGPGLIMKPVGDSGSFIYDFSGNCIKSTQENCLQPDVEAFRGVSTWMSFKMNELPCSCSKSDWLIQSSSRNILPSSIKWFYDMVFDVEAGNICSSPCKLPLVDTKSYLDPTKCLEDNFINELCFERDQKYQSTESTTDISEPMQTINDTSYDVLSTLRQSTVSPNAVTATTLKYINSRISNSGTTEDTNNLTEQPNRLYSNQDNISYGAFQATTVYQDFIDDVESKPLNNTLLFKDTSVPPTSSPIIPIMYTHSMTVMPTLSLNTSDKYEDSFTYALNGVQNNFKCTRIGFLYALLSLSVKNKAKISSEALKK</sequence>
<comment type="caution">
    <text evidence="1">The sequence shown here is derived from an EMBL/GenBank/DDBJ whole genome shotgun (WGS) entry which is preliminary data.</text>
</comment>
<protein>
    <submittedName>
        <fullName evidence="1">Uncharacterized protein</fullName>
    </submittedName>
</protein>
<keyword evidence="2" id="KW-1185">Reference proteome</keyword>
<dbReference type="Proteomes" id="UP001162164">
    <property type="component" value="Unassembled WGS sequence"/>
</dbReference>
<proteinExistence type="predicted"/>
<evidence type="ECO:0000313" key="1">
    <source>
        <dbReference type="EMBL" id="KAJ8971203.1"/>
    </source>
</evidence>
<evidence type="ECO:0000313" key="2">
    <source>
        <dbReference type="Proteomes" id="UP001162164"/>
    </source>
</evidence>
<dbReference type="EMBL" id="JAPWTJ010001512">
    <property type="protein sequence ID" value="KAJ8971203.1"/>
    <property type="molecule type" value="Genomic_DNA"/>
</dbReference>
<reference evidence="1" key="1">
    <citation type="journal article" date="2023" name="Insect Mol. Biol.">
        <title>Genome sequencing provides insights into the evolution of gene families encoding plant cell wall-degrading enzymes in longhorned beetles.</title>
        <authorList>
            <person name="Shin N.R."/>
            <person name="Okamura Y."/>
            <person name="Kirsch R."/>
            <person name="Pauchet Y."/>
        </authorList>
    </citation>
    <scope>NUCLEOTIDE SEQUENCE</scope>
    <source>
        <strain evidence="1">MMC_N1</strain>
    </source>
</reference>
<name>A0ABQ9J218_9CUCU</name>
<gene>
    <name evidence="1" type="ORF">NQ317_013576</name>
</gene>
<accession>A0ABQ9J218</accession>
<organism evidence="1 2">
    <name type="scientific">Molorchus minor</name>
    <dbReference type="NCBI Taxonomy" id="1323400"/>
    <lineage>
        <taxon>Eukaryota</taxon>
        <taxon>Metazoa</taxon>
        <taxon>Ecdysozoa</taxon>
        <taxon>Arthropoda</taxon>
        <taxon>Hexapoda</taxon>
        <taxon>Insecta</taxon>
        <taxon>Pterygota</taxon>
        <taxon>Neoptera</taxon>
        <taxon>Endopterygota</taxon>
        <taxon>Coleoptera</taxon>
        <taxon>Polyphaga</taxon>
        <taxon>Cucujiformia</taxon>
        <taxon>Chrysomeloidea</taxon>
        <taxon>Cerambycidae</taxon>
        <taxon>Lamiinae</taxon>
        <taxon>Monochamini</taxon>
        <taxon>Molorchus</taxon>
    </lineage>
</organism>